<dbReference type="SUPFAM" id="SSF53850">
    <property type="entry name" value="Periplasmic binding protein-like II"/>
    <property type="match status" value="1"/>
</dbReference>
<dbReference type="Gene3D" id="3.40.190.10">
    <property type="entry name" value="Periplasmic binding protein-like II"/>
    <property type="match status" value="2"/>
</dbReference>
<organism evidence="1 2">
    <name type="scientific">Propionivibrio dicarboxylicus</name>
    <dbReference type="NCBI Taxonomy" id="83767"/>
    <lineage>
        <taxon>Bacteria</taxon>
        <taxon>Pseudomonadati</taxon>
        <taxon>Pseudomonadota</taxon>
        <taxon>Betaproteobacteria</taxon>
        <taxon>Rhodocyclales</taxon>
        <taxon>Rhodocyclaceae</taxon>
        <taxon>Propionivibrio</taxon>
    </lineage>
</organism>
<sequence>MAMRVAVCIGDAAGTMALRREGGAMGHGRERPGWRSLARWLTVLGVLTAGSVDAADRVELGAFEYPPIYQDTSGPDKGLAIDLALAAFQAANVEVDLRFYPVARMIHYLETGAVTCAIGGQVLYEDPAVAANVRVGSVILYVLQTFFYDRRRFSDGFADISPDRLRGVSIGALNSSGIMRTLQRMPGLKLIPNTSHEGSARQLAAGRIDLWAIVDLTGQHFLTTLFPEEVGAYARTAPFNRGDVSLTCSRTRDADGFYAGKFAEGLALIKKNGSFRRIMAKYYGGAQRIPSEALPADMR</sequence>
<dbReference type="RefSeq" id="WP_091937242.1">
    <property type="nucleotide sequence ID" value="NZ_FNCY01000007.1"/>
</dbReference>
<name>A0A1G8E6T6_9RHOO</name>
<evidence type="ECO:0000313" key="2">
    <source>
        <dbReference type="Proteomes" id="UP000198607"/>
    </source>
</evidence>
<protein>
    <submittedName>
        <fullName evidence="1">ABC-type amino acid transport substrate-binding protein</fullName>
    </submittedName>
</protein>
<keyword evidence="2" id="KW-1185">Reference proteome</keyword>
<dbReference type="PANTHER" id="PTHR35936">
    <property type="entry name" value="MEMBRANE-BOUND LYTIC MUREIN TRANSGLYCOSYLASE F"/>
    <property type="match status" value="1"/>
</dbReference>
<reference evidence="1 2" key="1">
    <citation type="submission" date="2016-10" db="EMBL/GenBank/DDBJ databases">
        <authorList>
            <person name="de Groot N.N."/>
        </authorList>
    </citation>
    <scope>NUCLEOTIDE SEQUENCE [LARGE SCALE GENOMIC DNA]</scope>
    <source>
        <strain evidence="1 2">DSM 5885</strain>
    </source>
</reference>
<evidence type="ECO:0000313" key="1">
    <source>
        <dbReference type="EMBL" id="SDH65652.1"/>
    </source>
</evidence>
<proteinExistence type="predicted"/>
<gene>
    <name evidence="1" type="ORF">SAMN05660652_02047</name>
</gene>
<dbReference type="OrthoDB" id="8594082at2"/>
<dbReference type="EMBL" id="FNCY01000007">
    <property type="protein sequence ID" value="SDH65652.1"/>
    <property type="molecule type" value="Genomic_DNA"/>
</dbReference>
<dbReference type="Proteomes" id="UP000198607">
    <property type="component" value="Unassembled WGS sequence"/>
</dbReference>
<accession>A0A1G8E6T6</accession>
<dbReference type="PANTHER" id="PTHR35936:SF25">
    <property type="entry name" value="ABC TRANSPORTER SUBSTRATE-BINDING PROTEIN"/>
    <property type="match status" value="1"/>
</dbReference>
<dbReference type="STRING" id="83767.SAMN05660652_02047"/>
<dbReference type="AlphaFoldDB" id="A0A1G8E6T6"/>